<evidence type="ECO:0000256" key="3">
    <source>
        <dbReference type="ARBA" id="ARBA00034247"/>
    </source>
</evidence>
<proteinExistence type="predicted"/>
<dbReference type="EMBL" id="CP016181">
    <property type="protein sequence ID" value="AWX99965.1"/>
    <property type="molecule type" value="Genomic_DNA"/>
</dbReference>
<reference evidence="6 7" key="1">
    <citation type="submission" date="2016-06" db="EMBL/GenBank/DDBJ databases">
        <title>The sequenced genome of the ice-adhering bacterium Marinomonas primoryensis, from Antarctica.</title>
        <authorList>
            <person name="Graham L."/>
            <person name="Vance T.D.R."/>
            <person name="Davies P.L."/>
        </authorList>
    </citation>
    <scope>NUCLEOTIDE SEQUENCE [LARGE SCALE GENOMIC DNA]</scope>
    <source>
        <strain evidence="6 7">AceL</strain>
    </source>
</reference>
<protein>
    <recommendedName>
        <fullName evidence="2">diguanylate cyclase</fullName>
        <ecNumber evidence="2">2.7.7.65</ecNumber>
    </recommendedName>
</protein>
<keyword evidence="4" id="KW-1133">Transmembrane helix</keyword>
<dbReference type="PANTHER" id="PTHR45138:SF9">
    <property type="entry name" value="DIGUANYLATE CYCLASE DGCM-RELATED"/>
    <property type="match status" value="1"/>
</dbReference>
<dbReference type="GO" id="GO:0052621">
    <property type="term" value="F:diguanylate cyclase activity"/>
    <property type="evidence" value="ECO:0007669"/>
    <property type="project" value="UniProtKB-EC"/>
</dbReference>
<evidence type="ECO:0000256" key="1">
    <source>
        <dbReference type="ARBA" id="ARBA00001946"/>
    </source>
</evidence>
<organism evidence="6 7">
    <name type="scientific">Marinomonas primoryensis</name>
    <dbReference type="NCBI Taxonomy" id="178399"/>
    <lineage>
        <taxon>Bacteria</taxon>
        <taxon>Pseudomonadati</taxon>
        <taxon>Pseudomonadota</taxon>
        <taxon>Gammaproteobacteria</taxon>
        <taxon>Oceanospirillales</taxon>
        <taxon>Oceanospirillaceae</taxon>
        <taxon>Marinomonas</taxon>
    </lineage>
</organism>
<comment type="catalytic activity">
    <reaction evidence="3">
        <text>2 GTP = 3',3'-c-di-GMP + 2 diphosphate</text>
        <dbReference type="Rhea" id="RHEA:24898"/>
        <dbReference type="ChEBI" id="CHEBI:33019"/>
        <dbReference type="ChEBI" id="CHEBI:37565"/>
        <dbReference type="ChEBI" id="CHEBI:58805"/>
        <dbReference type="EC" id="2.7.7.65"/>
    </reaction>
</comment>
<dbReference type="InterPro" id="IPR029787">
    <property type="entry name" value="Nucleotide_cyclase"/>
</dbReference>
<dbReference type="AlphaFoldDB" id="A0A2Z4PR05"/>
<dbReference type="EC" id="2.7.7.65" evidence="2"/>
<dbReference type="SMART" id="SM00267">
    <property type="entry name" value="GGDEF"/>
    <property type="match status" value="1"/>
</dbReference>
<dbReference type="Proteomes" id="UP000249898">
    <property type="component" value="Chromosome"/>
</dbReference>
<evidence type="ECO:0000259" key="5">
    <source>
        <dbReference type="PROSITE" id="PS50887"/>
    </source>
</evidence>
<dbReference type="InterPro" id="IPR050469">
    <property type="entry name" value="Diguanylate_Cyclase"/>
</dbReference>
<dbReference type="OrthoDB" id="5296913at2"/>
<keyword evidence="4" id="KW-0472">Membrane</keyword>
<evidence type="ECO:0000256" key="2">
    <source>
        <dbReference type="ARBA" id="ARBA00012528"/>
    </source>
</evidence>
<dbReference type="PROSITE" id="PS50887">
    <property type="entry name" value="GGDEF"/>
    <property type="match status" value="1"/>
</dbReference>
<dbReference type="PANTHER" id="PTHR45138">
    <property type="entry name" value="REGULATORY COMPONENTS OF SENSORY TRANSDUCTION SYSTEM"/>
    <property type="match status" value="1"/>
</dbReference>
<evidence type="ECO:0000313" key="7">
    <source>
        <dbReference type="Proteomes" id="UP000249898"/>
    </source>
</evidence>
<dbReference type="NCBIfam" id="TIGR00254">
    <property type="entry name" value="GGDEF"/>
    <property type="match status" value="1"/>
</dbReference>
<evidence type="ECO:0000256" key="4">
    <source>
        <dbReference type="SAM" id="Phobius"/>
    </source>
</evidence>
<dbReference type="InterPro" id="IPR000160">
    <property type="entry name" value="GGDEF_dom"/>
</dbReference>
<keyword evidence="4" id="KW-0812">Transmembrane</keyword>
<dbReference type="RefSeq" id="WP_112137184.1">
    <property type="nucleotide sequence ID" value="NZ_CP016181.1"/>
</dbReference>
<feature type="transmembrane region" description="Helical" evidence="4">
    <location>
        <begin position="40"/>
        <end position="60"/>
    </location>
</feature>
<dbReference type="FunFam" id="3.30.70.270:FF:000001">
    <property type="entry name" value="Diguanylate cyclase domain protein"/>
    <property type="match status" value="1"/>
</dbReference>
<dbReference type="CDD" id="cd01949">
    <property type="entry name" value="GGDEF"/>
    <property type="match status" value="1"/>
</dbReference>
<dbReference type="Gene3D" id="3.30.70.270">
    <property type="match status" value="1"/>
</dbReference>
<comment type="cofactor">
    <cofactor evidence="1">
        <name>Mg(2+)</name>
        <dbReference type="ChEBI" id="CHEBI:18420"/>
    </cofactor>
</comment>
<feature type="transmembrane region" description="Helical" evidence="4">
    <location>
        <begin position="13"/>
        <end position="34"/>
    </location>
</feature>
<dbReference type="InterPro" id="IPR043128">
    <property type="entry name" value="Rev_trsase/Diguanyl_cyclase"/>
</dbReference>
<feature type="domain" description="GGDEF" evidence="5">
    <location>
        <begin position="215"/>
        <end position="345"/>
    </location>
</feature>
<gene>
    <name evidence="6" type="ORF">A8139_08110</name>
</gene>
<name>A0A2Z4PR05_9GAMM</name>
<sequence>MPNNIQAELSHKFTLRIIELVFTTIVLSLIFRPFFIDLPIYFLLIGIAELFLMTGFYFIVRLNLLPKWEITLSLLIALIIILPTLAISGGVNSQMVYFLPLYPILAALLGGHRESLALTVTLVAGTILATIFSEYIVDLTGGVYSKEMSTARGFWLTISIILSAFFGHFFLQRYTEVTKQLKEENTLDPLTGLLNSRGLNTHFSKELEETAITSSPLSLILIDIDYFKKINDRYGHDVGDICLIEVANVLSSTLRKRDIIARFGGEEFIVILPNTTKNQAALIADDLKNVISKQKFSDFNLPITITLGVTDSRGQHDNALKMIKRADKALYRGKDKGRNCVELSE</sequence>
<feature type="transmembrane region" description="Helical" evidence="4">
    <location>
        <begin position="153"/>
        <end position="171"/>
    </location>
</feature>
<evidence type="ECO:0000313" key="6">
    <source>
        <dbReference type="EMBL" id="AWX99965.1"/>
    </source>
</evidence>
<feature type="transmembrane region" description="Helical" evidence="4">
    <location>
        <begin position="72"/>
        <end position="89"/>
    </location>
</feature>
<accession>A0A2Z4PR05</accession>
<dbReference type="SUPFAM" id="SSF55073">
    <property type="entry name" value="Nucleotide cyclase"/>
    <property type="match status" value="1"/>
</dbReference>
<dbReference type="Pfam" id="PF00990">
    <property type="entry name" value="GGDEF"/>
    <property type="match status" value="1"/>
</dbReference>
<feature type="transmembrane region" description="Helical" evidence="4">
    <location>
        <begin position="116"/>
        <end position="133"/>
    </location>
</feature>